<organism evidence="14 15">
    <name type="scientific">Aphis glycines</name>
    <name type="common">Soybean aphid</name>
    <dbReference type="NCBI Taxonomy" id="307491"/>
    <lineage>
        <taxon>Eukaryota</taxon>
        <taxon>Metazoa</taxon>
        <taxon>Ecdysozoa</taxon>
        <taxon>Arthropoda</taxon>
        <taxon>Hexapoda</taxon>
        <taxon>Insecta</taxon>
        <taxon>Pterygota</taxon>
        <taxon>Neoptera</taxon>
        <taxon>Paraneoptera</taxon>
        <taxon>Hemiptera</taxon>
        <taxon>Sternorrhyncha</taxon>
        <taxon>Aphidomorpha</taxon>
        <taxon>Aphidoidea</taxon>
        <taxon>Aphididae</taxon>
        <taxon>Aphidini</taxon>
        <taxon>Aphis</taxon>
        <taxon>Aphis</taxon>
    </lineage>
</organism>
<feature type="domain" description="Major facilitator superfamily (MFS) profile" evidence="13">
    <location>
        <begin position="29"/>
        <end position="452"/>
    </location>
</feature>
<dbReference type="InterPro" id="IPR011701">
    <property type="entry name" value="MFS"/>
</dbReference>
<comment type="function">
    <text evidence="10">May be an inorganic phosphate cotransporter.</text>
</comment>
<evidence type="ECO:0000256" key="5">
    <source>
        <dbReference type="ARBA" id="ARBA00022847"/>
    </source>
</evidence>
<keyword evidence="3" id="KW-0813">Transport</keyword>
<feature type="transmembrane region" description="Helical" evidence="12">
    <location>
        <begin position="428"/>
        <end position="447"/>
    </location>
</feature>
<dbReference type="EMBL" id="VYZN01000027">
    <property type="protein sequence ID" value="KAE9535067.1"/>
    <property type="molecule type" value="Genomic_DNA"/>
</dbReference>
<dbReference type="PROSITE" id="PS50850">
    <property type="entry name" value="MFS"/>
    <property type="match status" value="1"/>
</dbReference>
<keyword evidence="6 12" id="KW-1133">Transmembrane helix</keyword>
<dbReference type="InterPro" id="IPR020846">
    <property type="entry name" value="MFS_dom"/>
</dbReference>
<evidence type="ECO:0000259" key="13">
    <source>
        <dbReference type="PROSITE" id="PS50850"/>
    </source>
</evidence>
<dbReference type="GO" id="GO:0016020">
    <property type="term" value="C:membrane"/>
    <property type="evidence" value="ECO:0007669"/>
    <property type="project" value="UniProtKB-SubCell"/>
</dbReference>
<evidence type="ECO:0000256" key="6">
    <source>
        <dbReference type="ARBA" id="ARBA00022989"/>
    </source>
</evidence>
<evidence type="ECO:0000256" key="9">
    <source>
        <dbReference type="ARBA" id="ARBA00023201"/>
    </source>
</evidence>
<evidence type="ECO:0000256" key="11">
    <source>
        <dbReference type="ARBA" id="ARBA00068450"/>
    </source>
</evidence>
<comment type="subcellular location">
    <subcellularLocation>
        <location evidence="1">Membrane</location>
        <topology evidence="1">Multi-pass membrane protein</topology>
    </subcellularLocation>
</comment>
<dbReference type="AlphaFoldDB" id="A0A6G0TM64"/>
<dbReference type="PANTHER" id="PTHR11662">
    <property type="entry name" value="SOLUTE CARRIER FAMILY 17"/>
    <property type="match status" value="1"/>
</dbReference>
<feature type="transmembrane region" description="Helical" evidence="12">
    <location>
        <begin position="194"/>
        <end position="215"/>
    </location>
</feature>
<dbReference type="OrthoDB" id="2985014at2759"/>
<feature type="transmembrane region" description="Helical" evidence="12">
    <location>
        <begin position="31"/>
        <end position="53"/>
    </location>
</feature>
<evidence type="ECO:0000256" key="2">
    <source>
        <dbReference type="ARBA" id="ARBA00008586"/>
    </source>
</evidence>
<keyword evidence="8 12" id="KW-0472">Membrane</keyword>
<keyword evidence="9" id="KW-0406">Ion transport</keyword>
<sequence length="515" mass="56784">MFGLKSFTIEYLTSKCFTETFTWGERHKQTLILFFGMVISYGLRVNLSVGIVAMTDKSSANTHFIELPWNESAKSKVLSSFFWGYLITQVYAGQMAQKYGGKYFMAGALGVSGVLTIFTPASAIYGGVLVMCANRMVQGMAQGFIFPAVNVLLSKWAPESEKGRLISFVFSGTQFGSLIMLPTAGLLASSSGGWPAIFYVSGALTLVWVLVWSLMGANSPSEHQTISEAEKKFIINSLSNTTSKKPLPTPWGKIFKSIPMWTLIIAHLTQNLGFWILLTNMPTYINYILKFNIKSNGFLSAMPYLIMWILIIAFSWISDYIRTHGLISNTNQRKMWNSLAHWGGALALVSLYIFDTSTTGAIVLLTAALGLNSGVFTGFLTNHLDLAPNFAGTLLGITNSIANLTSILGPLLVGFVVTDSSNKEQWGIVFLCSAAVFFIGNLFYVIFGTAETQSWNDSSTNNEIKTVTEVLISAQSSVQSHYDLLSHLLPQPFWLIPKIAFDMQNYTKNNLYADL</sequence>
<feature type="transmembrane region" description="Helical" evidence="12">
    <location>
        <begin position="104"/>
        <end position="130"/>
    </location>
</feature>
<dbReference type="InterPro" id="IPR036259">
    <property type="entry name" value="MFS_trans_sf"/>
</dbReference>
<feature type="transmembrane region" description="Helical" evidence="12">
    <location>
        <begin position="165"/>
        <end position="188"/>
    </location>
</feature>
<dbReference type="Gene3D" id="1.20.1250.20">
    <property type="entry name" value="MFS general substrate transporter like domains"/>
    <property type="match status" value="2"/>
</dbReference>
<feature type="transmembrane region" description="Helical" evidence="12">
    <location>
        <begin position="360"/>
        <end position="381"/>
    </location>
</feature>
<accession>A0A6G0TM64</accession>
<dbReference type="SUPFAM" id="SSF103473">
    <property type="entry name" value="MFS general substrate transporter"/>
    <property type="match status" value="1"/>
</dbReference>
<feature type="transmembrane region" description="Helical" evidence="12">
    <location>
        <begin position="393"/>
        <end position="416"/>
    </location>
</feature>
<keyword evidence="4 12" id="KW-0812">Transmembrane</keyword>
<dbReference type="FunFam" id="1.20.1250.20:FF:000003">
    <property type="entry name" value="Solute carrier family 17 member 3"/>
    <property type="match status" value="1"/>
</dbReference>
<comment type="similarity">
    <text evidence="2">Belongs to the major facilitator superfamily. Sodium/anion cotransporter family.</text>
</comment>
<reference evidence="14 15" key="1">
    <citation type="submission" date="2019-08" db="EMBL/GenBank/DDBJ databases">
        <title>The genome of the soybean aphid Biotype 1, its phylome, world population structure and adaptation to the North American continent.</title>
        <authorList>
            <person name="Giordano R."/>
            <person name="Donthu R.K."/>
            <person name="Hernandez A.G."/>
            <person name="Wright C.L."/>
            <person name="Zimin A.V."/>
        </authorList>
    </citation>
    <scope>NUCLEOTIDE SEQUENCE [LARGE SCALE GENOMIC DNA]</scope>
    <source>
        <tissue evidence="14">Whole aphids</tissue>
    </source>
</reference>
<keyword evidence="15" id="KW-1185">Reference proteome</keyword>
<dbReference type="CDD" id="cd17318">
    <property type="entry name" value="MFS_SLC17"/>
    <property type="match status" value="1"/>
</dbReference>
<dbReference type="FunFam" id="1.20.1250.20:FF:000144">
    <property type="entry name" value="Picot, isoform B"/>
    <property type="match status" value="1"/>
</dbReference>
<keyword evidence="7" id="KW-0915">Sodium</keyword>
<keyword evidence="9" id="KW-0739">Sodium transport</keyword>
<dbReference type="GO" id="GO:0006814">
    <property type="term" value="P:sodium ion transport"/>
    <property type="evidence" value="ECO:0007669"/>
    <property type="project" value="UniProtKB-KW"/>
</dbReference>
<keyword evidence="5" id="KW-0769">Symport</keyword>
<name>A0A6G0TM64_APHGL</name>
<dbReference type="Proteomes" id="UP000475862">
    <property type="component" value="Unassembled WGS sequence"/>
</dbReference>
<feature type="transmembrane region" description="Helical" evidence="12">
    <location>
        <begin position="258"/>
        <end position="278"/>
    </location>
</feature>
<dbReference type="GO" id="GO:0006820">
    <property type="term" value="P:monoatomic anion transport"/>
    <property type="evidence" value="ECO:0007669"/>
    <property type="project" value="TreeGrafter"/>
</dbReference>
<evidence type="ECO:0000256" key="8">
    <source>
        <dbReference type="ARBA" id="ARBA00023136"/>
    </source>
</evidence>
<dbReference type="InterPro" id="IPR050382">
    <property type="entry name" value="MFS_Na/Anion_cotransporter"/>
</dbReference>
<feature type="transmembrane region" description="Helical" evidence="12">
    <location>
        <begin position="298"/>
        <end position="317"/>
    </location>
</feature>
<evidence type="ECO:0000313" key="14">
    <source>
        <dbReference type="EMBL" id="KAE9535067.1"/>
    </source>
</evidence>
<evidence type="ECO:0000313" key="15">
    <source>
        <dbReference type="Proteomes" id="UP000475862"/>
    </source>
</evidence>
<dbReference type="PANTHER" id="PTHR11662:SF280">
    <property type="entry name" value="FI21844P1-RELATED"/>
    <property type="match status" value="1"/>
</dbReference>
<evidence type="ECO:0000256" key="10">
    <source>
        <dbReference type="ARBA" id="ARBA00054632"/>
    </source>
</evidence>
<proteinExistence type="inferred from homology"/>
<evidence type="ECO:0000256" key="1">
    <source>
        <dbReference type="ARBA" id="ARBA00004141"/>
    </source>
</evidence>
<protein>
    <recommendedName>
        <fullName evidence="11">Putative inorganic phosphate cotransporter</fullName>
    </recommendedName>
</protein>
<evidence type="ECO:0000256" key="3">
    <source>
        <dbReference type="ARBA" id="ARBA00022448"/>
    </source>
</evidence>
<dbReference type="GO" id="GO:0015293">
    <property type="term" value="F:symporter activity"/>
    <property type="evidence" value="ECO:0007669"/>
    <property type="project" value="UniProtKB-KW"/>
</dbReference>
<evidence type="ECO:0000256" key="12">
    <source>
        <dbReference type="SAM" id="Phobius"/>
    </source>
</evidence>
<feature type="transmembrane region" description="Helical" evidence="12">
    <location>
        <begin position="338"/>
        <end position="354"/>
    </location>
</feature>
<gene>
    <name evidence="14" type="ORF">AGLY_008359</name>
</gene>
<evidence type="ECO:0000256" key="7">
    <source>
        <dbReference type="ARBA" id="ARBA00023053"/>
    </source>
</evidence>
<dbReference type="Pfam" id="PF07690">
    <property type="entry name" value="MFS_1"/>
    <property type="match status" value="1"/>
</dbReference>
<evidence type="ECO:0000256" key="4">
    <source>
        <dbReference type="ARBA" id="ARBA00022692"/>
    </source>
</evidence>
<comment type="caution">
    <text evidence="14">The sequence shown here is derived from an EMBL/GenBank/DDBJ whole genome shotgun (WGS) entry which is preliminary data.</text>
</comment>